<comment type="caution">
    <text evidence="1">The sequence shown here is derived from an EMBL/GenBank/DDBJ whole genome shotgun (WGS) entry which is preliminary data.</text>
</comment>
<proteinExistence type="predicted"/>
<protein>
    <submittedName>
        <fullName evidence="1">Uncharacterized protein</fullName>
    </submittedName>
</protein>
<dbReference type="EMBL" id="JYDW01000213">
    <property type="protein sequence ID" value="KRZ51821.1"/>
    <property type="molecule type" value="Genomic_DNA"/>
</dbReference>
<organism evidence="1 2">
    <name type="scientific">Trichinella nativa</name>
    <dbReference type="NCBI Taxonomy" id="6335"/>
    <lineage>
        <taxon>Eukaryota</taxon>
        <taxon>Metazoa</taxon>
        <taxon>Ecdysozoa</taxon>
        <taxon>Nematoda</taxon>
        <taxon>Enoplea</taxon>
        <taxon>Dorylaimia</taxon>
        <taxon>Trichinellida</taxon>
        <taxon>Trichinellidae</taxon>
        <taxon>Trichinella</taxon>
    </lineage>
</organism>
<dbReference type="AlphaFoldDB" id="A0A0V1KWS9"/>
<gene>
    <name evidence="1" type="ORF">T02_6850</name>
</gene>
<accession>A0A0V1KWS9</accession>
<dbReference type="Proteomes" id="UP000054721">
    <property type="component" value="Unassembled WGS sequence"/>
</dbReference>
<reference evidence="1 2" key="1">
    <citation type="submission" date="2015-05" db="EMBL/GenBank/DDBJ databases">
        <title>Evolution of Trichinella species and genotypes.</title>
        <authorList>
            <person name="Korhonen P.K."/>
            <person name="Edoardo P."/>
            <person name="Giuseppe L.R."/>
            <person name="Gasser R.B."/>
        </authorList>
    </citation>
    <scope>NUCLEOTIDE SEQUENCE [LARGE SCALE GENOMIC DNA]</scope>
    <source>
        <strain evidence="1">ISS10</strain>
    </source>
</reference>
<evidence type="ECO:0000313" key="2">
    <source>
        <dbReference type="Proteomes" id="UP000054721"/>
    </source>
</evidence>
<sequence>MSCHGTLSRHQVVRGGQQDVTHPYRVASFDRSSHEASPIEFRSCSQCSQLSCWIDSKWECVLQR</sequence>
<name>A0A0V1KWS9_9BILA</name>
<keyword evidence="2" id="KW-1185">Reference proteome</keyword>
<evidence type="ECO:0000313" key="1">
    <source>
        <dbReference type="EMBL" id="KRZ51821.1"/>
    </source>
</evidence>